<dbReference type="OrthoDB" id="9814037at2"/>
<evidence type="ECO:0000259" key="1">
    <source>
        <dbReference type="Pfam" id="PF13453"/>
    </source>
</evidence>
<feature type="domain" description="Transcription factor zinc-finger" evidence="1">
    <location>
        <begin position="37"/>
        <end position="75"/>
    </location>
</feature>
<proteinExistence type="predicted"/>
<dbReference type="EMBL" id="QYRP01000002">
    <property type="protein sequence ID" value="RJS47234.1"/>
    <property type="molecule type" value="Genomic_DNA"/>
</dbReference>
<evidence type="ECO:0000313" key="2">
    <source>
        <dbReference type="EMBL" id="RJS47234.1"/>
    </source>
</evidence>
<organism evidence="2 3">
    <name type="scientific">Nocardioides cavernaquae</name>
    <dbReference type="NCBI Taxonomy" id="2321396"/>
    <lineage>
        <taxon>Bacteria</taxon>
        <taxon>Bacillati</taxon>
        <taxon>Actinomycetota</taxon>
        <taxon>Actinomycetes</taxon>
        <taxon>Propionibacteriales</taxon>
        <taxon>Nocardioidaceae</taxon>
        <taxon>Nocardioides</taxon>
    </lineage>
</organism>
<reference evidence="3" key="1">
    <citation type="submission" date="2018-09" db="EMBL/GenBank/DDBJ databases">
        <authorList>
            <person name="Zhu H."/>
        </authorList>
    </citation>
    <scope>NUCLEOTIDE SEQUENCE [LARGE SCALE GENOMIC DNA]</scope>
    <source>
        <strain evidence="3">K1W22B-1</strain>
    </source>
</reference>
<keyword evidence="3" id="KW-1185">Reference proteome</keyword>
<dbReference type="AlphaFoldDB" id="A0A3A5HGN8"/>
<dbReference type="InterPro" id="IPR027392">
    <property type="entry name" value="TF_Znf"/>
</dbReference>
<dbReference type="Pfam" id="PF13453">
    <property type="entry name" value="Zn_ribbon_TFIIB"/>
    <property type="match status" value="1"/>
</dbReference>
<sequence>MMPIVAQIDRRGIRRHAQPGSPRRSRFWPMESESLACPRCGAEMVERAVGRVPVQKCPEGHGVFLQRIDLGALIDAEKAWHDSDGRHTMAIPRITASMTSPPPKPPRAPAWVATLFD</sequence>
<evidence type="ECO:0000313" key="3">
    <source>
        <dbReference type="Proteomes" id="UP000276542"/>
    </source>
</evidence>
<protein>
    <recommendedName>
        <fullName evidence="1">Transcription factor zinc-finger domain-containing protein</fullName>
    </recommendedName>
</protein>
<gene>
    <name evidence="2" type="ORF">D4739_14065</name>
</gene>
<name>A0A3A5HGN8_9ACTN</name>
<comment type="caution">
    <text evidence="2">The sequence shown here is derived from an EMBL/GenBank/DDBJ whole genome shotgun (WGS) entry which is preliminary data.</text>
</comment>
<accession>A0A3A5HGN8</accession>
<dbReference type="Proteomes" id="UP000276542">
    <property type="component" value="Unassembled WGS sequence"/>
</dbReference>